<sequence>MTKDSGRHEKGKEPILRRLGLEKETFPVDDLRKNELNQLTDIFKLGKIKGGRTEELCKQLISDLPQDMRRDRFSQKSKHLCEGHQGLNDDLVDDLFYLLKCEVNWHLRYIRAHRDLLDDLPYQIMRQLNGIRGMWHKSNNMLADKTAFWDFETSRCQGCMLARVATNPKALCNLRITMVSRTPTRKNHTPCRLMRFVDCCISKYPDQVDRIHSVSSDCGFIMKKARKDCRKAWYNDPKEGAQRRKESGHQFKKRHHRSETSETSDEKYKGGERKAVRSMNDQATQTPGYEQRRPERYVTKPSSVSRKHADNGDKGQTGRKTSNSSSNLSQDQARFSTNQGSTHLERPERSTRLQEYLNGERERFGDSVGREPGTASESASKASSEVDAVDEIIDLYLNMPEHPYEVKPHDLSEDEGEGEDRESGSIHTPDSLATAMTTWSLVCHADGSQRDSQRG</sequence>
<feature type="compositionally biased region" description="Basic and acidic residues" evidence="1">
    <location>
        <begin position="258"/>
        <end position="275"/>
    </location>
</feature>
<gene>
    <name evidence="2" type="ORF">POLS_LOCUS6169</name>
</gene>
<dbReference type="Proteomes" id="UP001153618">
    <property type="component" value="Unassembled WGS sequence"/>
</dbReference>
<dbReference type="OrthoDB" id="3786931at2759"/>
<feature type="compositionally biased region" description="Polar residues" evidence="1">
    <location>
        <begin position="318"/>
        <end position="342"/>
    </location>
</feature>
<name>A0A9W4HXP3_PENOL</name>
<accession>A0A9W4HXP3</accession>
<reference evidence="2" key="1">
    <citation type="submission" date="2021-07" db="EMBL/GenBank/DDBJ databases">
        <authorList>
            <person name="Branca A.L. A."/>
        </authorList>
    </citation>
    <scope>NUCLEOTIDE SEQUENCE</scope>
</reference>
<feature type="compositionally biased region" description="Basic and acidic residues" evidence="1">
    <location>
        <begin position="343"/>
        <end position="369"/>
    </location>
</feature>
<proteinExistence type="predicted"/>
<dbReference type="EMBL" id="CAJVOS010000033">
    <property type="protein sequence ID" value="CAG8154484.1"/>
    <property type="molecule type" value="Genomic_DNA"/>
</dbReference>
<feature type="region of interest" description="Disordered" evidence="1">
    <location>
        <begin position="239"/>
        <end position="387"/>
    </location>
</feature>
<comment type="caution">
    <text evidence="2">The sequence shown here is derived from an EMBL/GenBank/DDBJ whole genome shotgun (WGS) entry which is preliminary data.</text>
</comment>
<dbReference type="AlphaFoldDB" id="A0A9W4HXP3"/>
<evidence type="ECO:0000313" key="3">
    <source>
        <dbReference type="Proteomes" id="UP001153618"/>
    </source>
</evidence>
<evidence type="ECO:0000313" key="2">
    <source>
        <dbReference type="EMBL" id="CAG8154484.1"/>
    </source>
</evidence>
<protein>
    <submittedName>
        <fullName evidence="2">Uncharacterized protein</fullName>
    </submittedName>
</protein>
<keyword evidence="3" id="KW-1185">Reference proteome</keyword>
<feature type="region of interest" description="Disordered" evidence="1">
    <location>
        <begin position="403"/>
        <end position="433"/>
    </location>
</feature>
<evidence type="ECO:0000256" key="1">
    <source>
        <dbReference type="SAM" id="MobiDB-lite"/>
    </source>
</evidence>
<feature type="compositionally biased region" description="Basic and acidic residues" evidence="1">
    <location>
        <begin position="239"/>
        <end position="249"/>
    </location>
</feature>
<feature type="compositionally biased region" description="Low complexity" evidence="1">
    <location>
        <begin position="375"/>
        <end position="386"/>
    </location>
</feature>
<organism evidence="2 3">
    <name type="scientific">Penicillium olsonii</name>
    <dbReference type="NCBI Taxonomy" id="99116"/>
    <lineage>
        <taxon>Eukaryota</taxon>
        <taxon>Fungi</taxon>
        <taxon>Dikarya</taxon>
        <taxon>Ascomycota</taxon>
        <taxon>Pezizomycotina</taxon>
        <taxon>Eurotiomycetes</taxon>
        <taxon>Eurotiomycetidae</taxon>
        <taxon>Eurotiales</taxon>
        <taxon>Aspergillaceae</taxon>
        <taxon>Penicillium</taxon>
    </lineage>
</organism>
<feature type="compositionally biased region" description="Polar residues" evidence="1">
    <location>
        <begin position="279"/>
        <end position="288"/>
    </location>
</feature>